<gene>
    <name evidence="1" type="ORF">EPICR_50130</name>
</gene>
<accession>A0A484HKC0</accession>
<dbReference type="AlphaFoldDB" id="A0A484HKC0"/>
<dbReference type="InterPro" id="IPR046613">
    <property type="entry name" value="DUF6726"/>
</dbReference>
<protein>
    <recommendedName>
        <fullName evidence="2">Lipoprotein</fullName>
    </recommendedName>
</protein>
<name>A0A484HKC0_9BACT</name>
<evidence type="ECO:0000313" key="1">
    <source>
        <dbReference type="EMBL" id="VEN74854.1"/>
    </source>
</evidence>
<evidence type="ECO:0008006" key="2">
    <source>
        <dbReference type="Google" id="ProtNLM"/>
    </source>
</evidence>
<dbReference type="PROSITE" id="PS51257">
    <property type="entry name" value="PROKAR_LIPOPROTEIN"/>
    <property type="match status" value="1"/>
</dbReference>
<dbReference type="Pfam" id="PF20487">
    <property type="entry name" value="DUF6726"/>
    <property type="match status" value="1"/>
</dbReference>
<proteinExistence type="predicted"/>
<reference evidence="1" key="1">
    <citation type="submission" date="2019-01" db="EMBL/GenBank/DDBJ databases">
        <authorList>
            <consortium name="Genoscope - CEA"/>
            <person name="William W."/>
        </authorList>
    </citation>
    <scope>NUCLEOTIDE SEQUENCE</scope>
    <source>
        <strain evidence="1">CR-1</strain>
    </source>
</reference>
<sequence>MKSIKYLLLTLSLIFLSGCLLTKAVTVPMRVGGAVISVVPVVGDVVDEAIDKAADVVDKIPL</sequence>
<organism evidence="1">
    <name type="scientific">uncultured Desulfobacteraceae bacterium</name>
    <dbReference type="NCBI Taxonomy" id="218296"/>
    <lineage>
        <taxon>Bacteria</taxon>
        <taxon>Pseudomonadati</taxon>
        <taxon>Thermodesulfobacteriota</taxon>
        <taxon>Desulfobacteria</taxon>
        <taxon>Desulfobacterales</taxon>
        <taxon>Desulfobacteraceae</taxon>
        <taxon>environmental samples</taxon>
    </lineage>
</organism>
<dbReference type="EMBL" id="CAACVI010000045">
    <property type="protein sequence ID" value="VEN74854.1"/>
    <property type="molecule type" value="Genomic_DNA"/>
</dbReference>